<dbReference type="Pfam" id="PF10873">
    <property type="entry name" value="CYYR1"/>
    <property type="match status" value="1"/>
</dbReference>
<protein>
    <recommendedName>
        <fullName evidence="5">Cysteine and tyrosine-rich protein 1</fullName>
    </recommendedName>
</protein>
<feature type="signal peptide" evidence="2">
    <location>
        <begin position="1"/>
        <end position="17"/>
    </location>
</feature>
<comment type="caution">
    <text evidence="3">The sequence shown here is derived from an EMBL/GenBank/DDBJ whole genome shotgun (WGS) entry which is preliminary data.</text>
</comment>
<keyword evidence="1" id="KW-0472">Membrane</keyword>
<keyword evidence="1" id="KW-1133">Transmembrane helix</keyword>
<name>A0A8B6F9T8_MYTGA</name>
<organism evidence="3 4">
    <name type="scientific">Mytilus galloprovincialis</name>
    <name type="common">Mediterranean mussel</name>
    <dbReference type="NCBI Taxonomy" id="29158"/>
    <lineage>
        <taxon>Eukaryota</taxon>
        <taxon>Metazoa</taxon>
        <taxon>Spiralia</taxon>
        <taxon>Lophotrochozoa</taxon>
        <taxon>Mollusca</taxon>
        <taxon>Bivalvia</taxon>
        <taxon>Autobranchia</taxon>
        <taxon>Pteriomorphia</taxon>
        <taxon>Mytilida</taxon>
        <taxon>Mytiloidea</taxon>
        <taxon>Mytilidae</taxon>
        <taxon>Mytilinae</taxon>
        <taxon>Mytilus</taxon>
    </lineage>
</organism>
<feature type="chain" id="PRO_5032937755" description="Cysteine and tyrosine-rich protein 1" evidence="2">
    <location>
        <begin position="18"/>
        <end position="156"/>
    </location>
</feature>
<evidence type="ECO:0000256" key="1">
    <source>
        <dbReference type="SAM" id="Phobius"/>
    </source>
</evidence>
<gene>
    <name evidence="3" type="ORF">MGAL_10B031364</name>
</gene>
<accession>A0A8B6F9T8</accession>
<dbReference type="InterPro" id="IPR022640">
    <property type="entry name" value="CYYR1"/>
</dbReference>
<evidence type="ECO:0008006" key="5">
    <source>
        <dbReference type="Google" id="ProtNLM"/>
    </source>
</evidence>
<feature type="transmembrane region" description="Helical" evidence="1">
    <location>
        <begin position="66"/>
        <end position="95"/>
    </location>
</feature>
<sequence length="156" mass="16538">MIGYVLMFNVLLEVASASSCSYTIYNVYSSNYHGNTYCYNGCCNSNTYYPCCTDYSSIYSDFSLSVGAIIGIVIGVIVAIGTIVTIAVCLCCACARSTPSTQGHVITSAQPTVSYVATSNQTGMQGYSQPYGVHDNNGFVPPPAYNHTAMPAAHPS</sequence>
<dbReference type="OrthoDB" id="6118692at2759"/>
<reference evidence="3" key="1">
    <citation type="submission" date="2018-11" db="EMBL/GenBank/DDBJ databases">
        <authorList>
            <person name="Alioto T."/>
            <person name="Alioto T."/>
        </authorList>
    </citation>
    <scope>NUCLEOTIDE SEQUENCE</scope>
</reference>
<proteinExistence type="predicted"/>
<evidence type="ECO:0000313" key="4">
    <source>
        <dbReference type="Proteomes" id="UP000596742"/>
    </source>
</evidence>
<keyword evidence="4" id="KW-1185">Reference proteome</keyword>
<dbReference type="EMBL" id="UYJE01006417">
    <property type="protein sequence ID" value="VDI45872.1"/>
    <property type="molecule type" value="Genomic_DNA"/>
</dbReference>
<evidence type="ECO:0000256" key="2">
    <source>
        <dbReference type="SAM" id="SignalP"/>
    </source>
</evidence>
<keyword evidence="2" id="KW-0732">Signal</keyword>
<evidence type="ECO:0000313" key="3">
    <source>
        <dbReference type="EMBL" id="VDI45872.1"/>
    </source>
</evidence>
<keyword evidence="1" id="KW-0812">Transmembrane</keyword>
<dbReference type="AlphaFoldDB" id="A0A8B6F9T8"/>
<dbReference type="Proteomes" id="UP000596742">
    <property type="component" value="Unassembled WGS sequence"/>
</dbReference>